<dbReference type="Proteomes" id="UP000051952">
    <property type="component" value="Unassembled WGS sequence"/>
</dbReference>
<dbReference type="VEuPathDB" id="TriTrypDB:BSAL_07950"/>
<dbReference type="AlphaFoldDB" id="A0A0S4JF44"/>
<sequence>MRASASFSRDCPRLTLSKPNQRLRAPLSPQEQSGRISAKCAKPACFRADVSISHLPQDVNSLVHVLLGPGFKLRHVANVASL</sequence>
<organism evidence="2 3">
    <name type="scientific">Bodo saltans</name>
    <name type="common">Flagellated protozoan</name>
    <dbReference type="NCBI Taxonomy" id="75058"/>
    <lineage>
        <taxon>Eukaryota</taxon>
        <taxon>Discoba</taxon>
        <taxon>Euglenozoa</taxon>
        <taxon>Kinetoplastea</taxon>
        <taxon>Metakinetoplastina</taxon>
        <taxon>Eubodonida</taxon>
        <taxon>Bodonidae</taxon>
        <taxon>Bodo</taxon>
    </lineage>
</organism>
<reference evidence="3" key="1">
    <citation type="submission" date="2015-09" db="EMBL/GenBank/DDBJ databases">
        <authorList>
            <consortium name="Pathogen Informatics"/>
        </authorList>
    </citation>
    <scope>NUCLEOTIDE SEQUENCE [LARGE SCALE GENOMIC DNA]</scope>
    <source>
        <strain evidence="3">Lake Konstanz</strain>
    </source>
</reference>
<evidence type="ECO:0000313" key="3">
    <source>
        <dbReference type="Proteomes" id="UP000051952"/>
    </source>
</evidence>
<evidence type="ECO:0000256" key="1">
    <source>
        <dbReference type="SAM" id="MobiDB-lite"/>
    </source>
</evidence>
<feature type="region of interest" description="Disordered" evidence="1">
    <location>
        <begin position="1"/>
        <end position="35"/>
    </location>
</feature>
<accession>A0A0S4JF44</accession>
<protein>
    <submittedName>
        <fullName evidence="2">Uncharacterized protein</fullName>
    </submittedName>
</protein>
<keyword evidence="3" id="KW-1185">Reference proteome</keyword>
<dbReference type="EMBL" id="CYKH01001428">
    <property type="protein sequence ID" value="CUG87011.1"/>
    <property type="molecule type" value="Genomic_DNA"/>
</dbReference>
<evidence type="ECO:0000313" key="2">
    <source>
        <dbReference type="EMBL" id="CUG87011.1"/>
    </source>
</evidence>
<name>A0A0S4JF44_BODSA</name>
<gene>
    <name evidence="2" type="ORF">BSAL_07950</name>
</gene>
<proteinExistence type="predicted"/>